<keyword evidence="2" id="KW-1185">Reference proteome</keyword>
<gene>
    <name evidence="1" type="ORF">JCM15548_14457</name>
</gene>
<sequence>MVFGIFLFMTVNGLAQGTGVSFKDSWANMLAQDDHEKNFRFSHFVDSLNTLVGDLRPDSVNGNMPAGWTNASNETNSLVVMAGVLPFDSEPDRLIWMVQPQSDTGTASVFASPLSSATEALKSHYFA</sequence>
<comment type="caution">
    <text evidence="1">The sequence shown here is derived from an EMBL/GenBank/DDBJ whole genome shotgun (WGS) entry which is preliminary data.</text>
</comment>
<evidence type="ECO:0000313" key="2">
    <source>
        <dbReference type="Proteomes" id="UP000032900"/>
    </source>
</evidence>
<name>A0A0E9LQU8_9BACT</name>
<protein>
    <submittedName>
        <fullName evidence="1">Uncharacterized protein</fullName>
    </submittedName>
</protein>
<reference evidence="1 2" key="1">
    <citation type="journal article" date="2015" name="Microbes Environ.">
        <title>Distribution and evolution of nitrogen fixation genes in the phylum bacteroidetes.</title>
        <authorList>
            <person name="Inoue J."/>
            <person name="Oshima K."/>
            <person name="Suda W."/>
            <person name="Sakamoto M."/>
            <person name="Iino T."/>
            <person name="Noda S."/>
            <person name="Hongoh Y."/>
            <person name="Hattori M."/>
            <person name="Ohkuma M."/>
        </authorList>
    </citation>
    <scope>NUCLEOTIDE SEQUENCE [LARGE SCALE GENOMIC DNA]</scope>
    <source>
        <strain evidence="1">JCM 15548</strain>
    </source>
</reference>
<proteinExistence type="predicted"/>
<dbReference type="EMBL" id="BAZW01000079">
    <property type="protein sequence ID" value="GAO27619.1"/>
    <property type="molecule type" value="Genomic_DNA"/>
</dbReference>
<accession>A0A0E9LQU8</accession>
<dbReference type="AlphaFoldDB" id="A0A0E9LQU8"/>
<dbReference type="STRING" id="1236989.JCM15548_14457"/>
<dbReference type="Proteomes" id="UP000032900">
    <property type="component" value="Unassembled WGS sequence"/>
</dbReference>
<organism evidence="1 2">
    <name type="scientific">Geofilum rubicundum JCM 15548</name>
    <dbReference type="NCBI Taxonomy" id="1236989"/>
    <lineage>
        <taxon>Bacteria</taxon>
        <taxon>Pseudomonadati</taxon>
        <taxon>Bacteroidota</taxon>
        <taxon>Bacteroidia</taxon>
        <taxon>Marinilabiliales</taxon>
        <taxon>Marinilabiliaceae</taxon>
        <taxon>Geofilum</taxon>
    </lineage>
</organism>
<evidence type="ECO:0000313" key="1">
    <source>
        <dbReference type="EMBL" id="GAO27619.1"/>
    </source>
</evidence>